<name>A0ABS7HBG1_9HYPH</name>
<evidence type="ECO:0008006" key="3">
    <source>
        <dbReference type="Google" id="ProtNLM"/>
    </source>
</evidence>
<dbReference type="RefSeq" id="WP_220372476.1">
    <property type="nucleotide sequence ID" value="NZ_JAEUAO010000003.1"/>
</dbReference>
<sequence length="504" mass="55203">MKICVIVPSENYLSQAGARIRYTRMTAALAAAGHSLTLLPIENFKKIEHEVYLLSKCFDAAALVVAQTVATSGKIIGVDLFDDYFSEQKDSRFQRLRGWLIGCLACADFVLCSTPVMQRVAAQYAPGLPVHVMNDPFGRYDIRTQRQHLARKHAALWANGVLNVAWYGMGDNPYFPVGLADLAAFADELADLQGRGFDVHLNILTNRRAMTGDALAALRAIPVPYEIHEWDEAEEQKLLAQTHVVFLPVSAQNFSVAKSLNRAVTALCSGNQVLSAGFPLYKPFADFIYRDAAKLVSDLKAGRPRVRAETLMPLDLLLRTHADPAVEARGLGSFLETIVHGKIAPSVLSPGPSIALIHGVESSSSAHKFAKRMGALSIASPLTPLKVNFDLRFDWNEQRTGLDLLVSEDAGKLLAPTTAAKAVPYGKVVDFEYRKIGQEDFPFLVCRGRELVDSGSSAGKLAAYSSVMSTIRQAMEELFPDVSCVFSENWRLPWPISSARLGAH</sequence>
<dbReference type="Proteomes" id="UP000757604">
    <property type="component" value="Unassembled WGS sequence"/>
</dbReference>
<protein>
    <recommendedName>
        <fullName evidence="3">Glycosyltransferase family 1 protein</fullName>
    </recommendedName>
</protein>
<evidence type="ECO:0000313" key="1">
    <source>
        <dbReference type="EMBL" id="MBW9064493.1"/>
    </source>
</evidence>
<accession>A0ABS7HBG1</accession>
<comment type="caution">
    <text evidence="1">The sequence shown here is derived from an EMBL/GenBank/DDBJ whole genome shotgun (WGS) entry which is preliminary data.</text>
</comment>
<organism evidence="1 2">
    <name type="scientific">Rhizobium herbae</name>
    <dbReference type="NCBI Taxonomy" id="508661"/>
    <lineage>
        <taxon>Bacteria</taxon>
        <taxon>Pseudomonadati</taxon>
        <taxon>Pseudomonadota</taxon>
        <taxon>Alphaproteobacteria</taxon>
        <taxon>Hyphomicrobiales</taxon>
        <taxon>Rhizobiaceae</taxon>
        <taxon>Rhizobium/Agrobacterium group</taxon>
        <taxon>Rhizobium</taxon>
    </lineage>
</organism>
<gene>
    <name evidence="1" type="ORF">JNB71_14285</name>
</gene>
<proteinExistence type="predicted"/>
<keyword evidence="2" id="KW-1185">Reference proteome</keyword>
<evidence type="ECO:0000313" key="2">
    <source>
        <dbReference type="Proteomes" id="UP000757604"/>
    </source>
</evidence>
<dbReference type="EMBL" id="JAEUAO010000003">
    <property type="protein sequence ID" value="MBW9064493.1"/>
    <property type="molecule type" value="Genomic_DNA"/>
</dbReference>
<reference evidence="1 2" key="1">
    <citation type="journal article" date="2021" name="MBio">
        <title>Poor Competitiveness of Bradyrhizobium in Pigeon Pea Root Colonization in Indian Soils.</title>
        <authorList>
            <person name="Chalasani D."/>
            <person name="Basu A."/>
            <person name="Pullabhotla S.V.S.R.N."/>
            <person name="Jorrin B."/>
            <person name="Neal A.L."/>
            <person name="Poole P.S."/>
            <person name="Podile A.R."/>
            <person name="Tkacz A."/>
        </authorList>
    </citation>
    <scope>NUCLEOTIDE SEQUENCE [LARGE SCALE GENOMIC DNA]</scope>
    <source>
        <strain evidence="1 2">HU44</strain>
    </source>
</reference>